<name>A0A1J5QSM7_9ZZZZ</name>
<organism evidence="2">
    <name type="scientific">mine drainage metagenome</name>
    <dbReference type="NCBI Taxonomy" id="410659"/>
    <lineage>
        <taxon>unclassified sequences</taxon>
        <taxon>metagenomes</taxon>
        <taxon>ecological metagenomes</taxon>
    </lineage>
</organism>
<dbReference type="AlphaFoldDB" id="A0A1J5QSM7"/>
<protein>
    <submittedName>
        <fullName evidence="2">Uncharacterized protein</fullName>
    </submittedName>
</protein>
<dbReference type="EMBL" id="MLJW01000467">
    <property type="protein sequence ID" value="OIQ86657.1"/>
    <property type="molecule type" value="Genomic_DNA"/>
</dbReference>
<gene>
    <name evidence="2" type="ORF">GALL_315010</name>
</gene>
<sequence>MTSVILKERAEGLEKPTISAQANLRQQVKPRSGGRNQNGRLAQGVPA</sequence>
<accession>A0A1J5QSM7</accession>
<reference evidence="2" key="1">
    <citation type="submission" date="2016-10" db="EMBL/GenBank/DDBJ databases">
        <title>Sequence of Gallionella enrichment culture.</title>
        <authorList>
            <person name="Poehlein A."/>
            <person name="Muehling M."/>
            <person name="Daniel R."/>
        </authorList>
    </citation>
    <scope>NUCLEOTIDE SEQUENCE</scope>
</reference>
<evidence type="ECO:0000313" key="2">
    <source>
        <dbReference type="EMBL" id="OIQ86657.1"/>
    </source>
</evidence>
<comment type="caution">
    <text evidence="2">The sequence shown here is derived from an EMBL/GenBank/DDBJ whole genome shotgun (WGS) entry which is preliminary data.</text>
</comment>
<feature type="region of interest" description="Disordered" evidence="1">
    <location>
        <begin position="16"/>
        <end position="47"/>
    </location>
</feature>
<evidence type="ECO:0000256" key="1">
    <source>
        <dbReference type="SAM" id="MobiDB-lite"/>
    </source>
</evidence>
<proteinExistence type="predicted"/>